<dbReference type="RefSeq" id="WP_245175462.1">
    <property type="nucleotide sequence ID" value="NZ_JANIEK010000008.1"/>
</dbReference>
<dbReference type="Pfam" id="PF26353">
    <property type="entry name" value="YhfM"/>
    <property type="match status" value="1"/>
</dbReference>
<gene>
    <name evidence="2" type="ORF">NQG31_03415</name>
</gene>
<comment type="caution">
    <text evidence="2">The sequence shown here is derived from an EMBL/GenBank/DDBJ whole genome shotgun (WGS) entry which is preliminary data.</text>
</comment>
<dbReference type="Proteomes" id="UP001206821">
    <property type="component" value="Unassembled WGS sequence"/>
</dbReference>
<protein>
    <recommendedName>
        <fullName evidence="1">YhfM-like domain-containing protein</fullName>
    </recommendedName>
</protein>
<name>A0ABT2KW75_9BACL</name>
<evidence type="ECO:0000313" key="3">
    <source>
        <dbReference type="Proteomes" id="UP001206821"/>
    </source>
</evidence>
<keyword evidence="3" id="KW-1185">Reference proteome</keyword>
<evidence type="ECO:0000259" key="1">
    <source>
        <dbReference type="Pfam" id="PF26353"/>
    </source>
</evidence>
<proteinExistence type="predicted"/>
<accession>A0ABT2KW75</accession>
<organism evidence="2 3">
    <name type="scientific">Exiguobacterium alkaliphilum</name>
    <dbReference type="NCBI Taxonomy" id="1428684"/>
    <lineage>
        <taxon>Bacteria</taxon>
        <taxon>Bacillati</taxon>
        <taxon>Bacillota</taxon>
        <taxon>Bacilli</taxon>
        <taxon>Bacillales</taxon>
        <taxon>Bacillales Family XII. Incertae Sedis</taxon>
        <taxon>Exiguobacterium</taxon>
    </lineage>
</organism>
<dbReference type="EMBL" id="JANIEK010000008">
    <property type="protein sequence ID" value="MCT4794576.1"/>
    <property type="molecule type" value="Genomic_DNA"/>
</dbReference>
<dbReference type="InterPro" id="IPR058780">
    <property type="entry name" value="YhfM-like_dom"/>
</dbReference>
<reference evidence="2 3" key="1">
    <citation type="submission" date="2022-07" db="EMBL/GenBank/DDBJ databases">
        <title>Genomic and pangenome structural analysis of the polyextremophile Exiguobacterium.</title>
        <authorList>
            <person name="Shen L."/>
        </authorList>
    </citation>
    <scope>NUCLEOTIDE SEQUENCE [LARGE SCALE GENOMIC DNA]</scope>
    <source>
        <strain evidence="2 3">12_1</strain>
    </source>
</reference>
<evidence type="ECO:0000313" key="2">
    <source>
        <dbReference type="EMBL" id="MCT4794576.1"/>
    </source>
</evidence>
<sequence length="108" mass="12500">MNHVKVAESVEGTRFNDQFLVEYNRLQDIKVFADMLRNADELMDTTVQREPDFDLEIHYKADAVERYQLWLGRNGTPSVLSNVSESHRLYKVEADITGRLIVTLQVDA</sequence>
<feature type="domain" description="YhfM-like" evidence="1">
    <location>
        <begin position="23"/>
        <end position="103"/>
    </location>
</feature>